<evidence type="ECO:0000259" key="1">
    <source>
        <dbReference type="Pfam" id="PF01425"/>
    </source>
</evidence>
<dbReference type="InterPro" id="IPR036928">
    <property type="entry name" value="AS_sf"/>
</dbReference>
<dbReference type="Proteomes" id="UP000256779">
    <property type="component" value="Unassembled WGS sequence"/>
</dbReference>
<organism evidence="2 3">
    <name type="scientific">Marinoscillum furvescens DSM 4134</name>
    <dbReference type="NCBI Taxonomy" id="1122208"/>
    <lineage>
        <taxon>Bacteria</taxon>
        <taxon>Pseudomonadati</taxon>
        <taxon>Bacteroidota</taxon>
        <taxon>Cytophagia</taxon>
        <taxon>Cytophagales</taxon>
        <taxon>Reichenbachiellaceae</taxon>
        <taxon>Marinoscillum</taxon>
    </lineage>
</organism>
<dbReference type="InterPro" id="IPR000120">
    <property type="entry name" value="Amidase"/>
</dbReference>
<keyword evidence="2" id="KW-0808">Transferase</keyword>
<evidence type="ECO:0000313" key="3">
    <source>
        <dbReference type="Proteomes" id="UP000256779"/>
    </source>
</evidence>
<dbReference type="GO" id="GO:0016740">
    <property type="term" value="F:transferase activity"/>
    <property type="evidence" value="ECO:0007669"/>
    <property type="project" value="UniProtKB-KW"/>
</dbReference>
<dbReference type="PANTHER" id="PTHR11895:SF73">
    <property type="entry name" value="AMIDASE FAMILY PROTEIN"/>
    <property type="match status" value="1"/>
</dbReference>
<reference evidence="2 3" key="1">
    <citation type="submission" date="2018-07" db="EMBL/GenBank/DDBJ databases">
        <title>Genomic Encyclopedia of Type Strains, Phase IV (KMG-IV): sequencing the most valuable type-strain genomes for metagenomic binning, comparative biology and taxonomic classification.</title>
        <authorList>
            <person name="Goeker M."/>
        </authorList>
    </citation>
    <scope>NUCLEOTIDE SEQUENCE [LARGE SCALE GENOMIC DNA]</scope>
    <source>
        <strain evidence="2 3">DSM 4134</strain>
    </source>
</reference>
<evidence type="ECO:0000313" key="2">
    <source>
        <dbReference type="EMBL" id="REE01204.1"/>
    </source>
</evidence>
<sequence>MAMVLAAAHVHAQQDSIQSALRLFGLQMTTSEIDSLRGSLADNLESYEQIRSLDISNSTPFSLVFTPPVNEAKVPQEQMPVDFALPKKVKRPKDLNDLAFYTVADLSVLIRERKVTSVELTELYISRLKKYDEQLECVVTLTEELALGQARRADVELAAGKYRGPLHGIPYGAKDLLAVEGYPTTWGGAPYQDQVIDETATVIRKLEEAGAVLVAKLSLGALAWGDVWFGGVTKNPWNLEQGSSGSSAGSASATAAGLVPFAIGSETWGSIVSPSTRCGTSGLRPTHGRVSKYGAMALSWTMDKLGPITRSAQDLAMVFDAIYGPDGKDIEVRRDVPFNYVYDEEKAKKLRVGYLKSFETNDFNPKNDSTALSTLRASGVELIEKELKTGVPPYALSFILSAEAAAAFDDLTRSNLDDDLTRQIINSWPNVFRSARFIPAVEYIQANRLRYQLVQDFNAMMADVDVLIAPSFSDQLLITNLTGHPCVVVPNGSYAGGTPGSITFLGNHFDEESVLLFARYFQSITDFDEEHPELFVK</sequence>
<dbReference type="SUPFAM" id="SSF75304">
    <property type="entry name" value="Amidase signature (AS) enzymes"/>
    <property type="match status" value="1"/>
</dbReference>
<dbReference type="AlphaFoldDB" id="A0A3D9L6U9"/>
<protein>
    <submittedName>
        <fullName evidence="2">Asp-tRNA(Asn)/Glu-tRNA(Gln) amidotransferase A subunit family amidase</fullName>
    </submittedName>
</protein>
<dbReference type="InterPro" id="IPR023631">
    <property type="entry name" value="Amidase_dom"/>
</dbReference>
<name>A0A3D9L6U9_MARFU</name>
<dbReference type="Pfam" id="PF01425">
    <property type="entry name" value="Amidase"/>
    <property type="match status" value="1"/>
</dbReference>
<keyword evidence="3" id="KW-1185">Reference proteome</keyword>
<comment type="caution">
    <text evidence="2">The sequence shown here is derived from an EMBL/GenBank/DDBJ whole genome shotgun (WGS) entry which is preliminary data.</text>
</comment>
<gene>
    <name evidence="2" type="ORF">C7460_104224</name>
</gene>
<proteinExistence type="predicted"/>
<dbReference type="EMBL" id="QREG01000004">
    <property type="protein sequence ID" value="REE01204.1"/>
    <property type="molecule type" value="Genomic_DNA"/>
</dbReference>
<dbReference type="PANTHER" id="PTHR11895">
    <property type="entry name" value="TRANSAMIDASE"/>
    <property type="match status" value="1"/>
</dbReference>
<dbReference type="Gene3D" id="3.90.1300.10">
    <property type="entry name" value="Amidase signature (AS) domain"/>
    <property type="match status" value="1"/>
</dbReference>
<feature type="domain" description="Amidase" evidence="1">
    <location>
        <begin position="119"/>
        <end position="473"/>
    </location>
</feature>
<dbReference type="GO" id="GO:0050567">
    <property type="term" value="F:glutaminyl-tRNA synthase (glutamine-hydrolyzing) activity"/>
    <property type="evidence" value="ECO:0007669"/>
    <property type="project" value="TreeGrafter"/>
</dbReference>
<accession>A0A3D9L6U9</accession>